<dbReference type="EMBL" id="KV426764">
    <property type="protein sequence ID" value="KZV78790.1"/>
    <property type="molecule type" value="Genomic_DNA"/>
</dbReference>
<dbReference type="InParanoid" id="A0A166N5X7"/>
<protein>
    <submittedName>
        <fullName evidence="2">Uncharacterized protein</fullName>
    </submittedName>
</protein>
<feature type="compositionally biased region" description="Polar residues" evidence="1">
    <location>
        <begin position="20"/>
        <end position="37"/>
    </location>
</feature>
<reference evidence="2 3" key="1">
    <citation type="journal article" date="2016" name="Mol. Biol. Evol.">
        <title>Comparative Genomics of Early-Diverging Mushroom-Forming Fungi Provides Insights into the Origins of Lignocellulose Decay Capabilities.</title>
        <authorList>
            <person name="Nagy L.G."/>
            <person name="Riley R."/>
            <person name="Tritt A."/>
            <person name="Adam C."/>
            <person name="Daum C."/>
            <person name="Floudas D."/>
            <person name="Sun H."/>
            <person name="Yadav J.S."/>
            <person name="Pangilinan J."/>
            <person name="Larsson K.H."/>
            <person name="Matsuura K."/>
            <person name="Barry K."/>
            <person name="Labutti K."/>
            <person name="Kuo R."/>
            <person name="Ohm R.A."/>
            <person name="Bhattacharya S.S."/>
            <person name="Shirouzu T."/>
            <person name="Yoshinaga Y."/>
            <person name="Martin F.M."/>
            <person name="Grigoriev I.V."/>
            <person name="Hibbett D.S."/>
        </authorList>
    </citation>
    <scope>NUCLEOTIDE SEQUENCE [LARGE SCALE GENOMIC DNA]</scope>
    <source>
        <strain evidence="2 3">HHB12029</strain>
    </source>
</reference>
<dbReference type="AlphaFoldDB" id="A0A166N5X7"/>
<evidence type="ECO:0000313" key="2">
    <source>
        <dbReference type="EMBL" id="KZV78790.1"/>
    </source>
</evidence>
<feature type="compositionally biased region" description="Basic and acidic residues" evidence="1">
    <location>
        <begin position="39"/>
        <end position="49"/>
    </location>
</feature>
<proteinExistence type="predicted"/>
<feature type="region of interest" description="Disordered" evidence="1">
    <location>
        <begin position="1"/>
        <end position="49"/>
    </location>
</feature>
<sequence>MHSAHLDAFGLRDSAGFTPSHPTSRGTSSERAQTSYVDSRPRQRIPREI</sequence>
<keyword evidence="3" id="KW-1185">Reference proteome</keyword>
<dbReference type="Proteomes" id="UP000077266">
    <property type="component" value="Unassembled WGS sequence"/>
</dbReference>
<evidence type="ECO:0000313" key="3">
    <source>
        <dbReference type="Proteomes" id="UP000077266"/>
    </source>
</evidence>
<accession>A0A166N5X7</accession>
<evidence type="ECO:0000256" key="1">
    <source>
        <dbReference type="SAM" id="MobiDB-lite"/>
    </source>
</evidence>
<organism evidence="2 3">
    <name type="scientific">Exidia glandulosa HHB12029</name>
    <dbReference type="NCBI Taxonomy" id="1314781"/>
    <lineage>
        <taxon>Eukaryota</taxon>
        <taxon>Fungi</taxon>
        <taxon>Dikarya</taxon>
        <taxon>Basidiomycota</taxon>
        <taxon>Agaricomycotina</taxon>
        <taxon>Agaricomycetes</taxon>
        <taxon>Auriculariales</taxon>
        <taxon>Exidiaceae</taxon>
        <taxon>Exidia</taxon>
    </lineage>
</organism>
<name>A0A166N5X7_EXIGL</name>
<gene>
    <name evidence="2" type="ORF">EXIGLDRAFT_736570</name>
</gene>